<feature type="domain" description="Xaa-Pro dipeptidyl-peptidase-like" evidence="2">
    <location>
        <begin position="65"/>
        <end position="205"/>
    </location>
</feature>
<dbReference type="Proteomes" id="UP000500801">
    <property type="component" value="Chromosome"/>
</dbReference>
<protein>
    <submittedName>
        <fullName evidence="3">Dienelactone hydrolase</fullName>
    </submittedName>
</protein>
<dbReference type="InterPro" id="IPR050261">
    <property type="entry name" value="FrsA_esterase"/>
</dbReference>
<feature type="signal peptide" evidence="1">
    <location>
        <begin position="1"/>
        <end position="31"/>
    </location>
</feature>
<keyword evidence="3" id="KW-0378">Hydrolase</keyword>
<dbReference type="Gene3D" id="3.40.50.1820">
    <property type="entry name" value="alpha/beta hydrolase"/>
    <property type="match status" value="1"/>
</dbReference>
<evidence type="ECO:0000313" key="4">
    <source>
        <dbReference type="Proteomes" id="UP000500801"/>
    </source>
</evidence>
<reference evidence="3 4" key="1">
    <citation type="submission" date="2018-11" db="EMBL/GenBank/DDBJ databases">
        <title>Complete genome sequence of Dickeya zeae strain CE1 infecting Canna edulis Ker-Gawl. in China.</title>
        <authorList>
            <person name="Zhang J."/>
            <person name="Lin B."/>
            <person name="Shen H."/>
            <person name="Jiang S."/>
            <person name="Pu X."/>
            <person name="Sun D."/>
        </authorList>
    </citation>
    <scope>NUCLEOTIDE SEQUENCE [LARGE SCALE GENOMIC DNA]</scope>
    <source>
        <strain evidence="3 4">CE1</strain>
    </source>
</reference>
<dbReference type="GO" id="GO:0016787">
    <property type="term" value="F:hydrolase activity"/>
    <property type="evidence" value="ECO:0007669"/>
    <property type="project" value="UniProtKB-KW"/>
</dbReference>
<dbReference type="InterPro" id="IPR000383">
    <property type="entry name" value="Xaa-Pro-like_dom"/>
</dbReference>
<accession>A0AAE6Z0I6</accession>
<dbReference type="Pfam" id="PF02129">
    <property type="entry name" value="Peptidase_S15"/>
    <property type="match status" value="1"/>
</dbReference>
<dbReference type="SUPFAM" id="SSF53474">
    <property type="entry name" value="alpha/beta-Hydrolases"/>
    <property type="match status" value="1"/>
</dbReference>
<dbReference type="RefSeq" id="WP_168362962.1">
    <property type="nucleotide sequence ID" value="NZ_CP033622.1"/>
</dbReference>
<dbReference type="PANTHER" id="PTHR22946">
    <property type="entry name" value="DIENELACTONE HYDROLASE DOMAIN-CONTAINING PROTEIN-RELATED"/>
    <property type="match status" value="1"/>
</dbReference>
<keyword evidence="1" id="KW-0732">Signal</keyword>
<proteinExistence type="predicted"/>
<feature type="chain" id="PRO_5042025444" evidence="1">
    <location>
        <begin position="32"/>
        <end position="405"/>
    </location>
</feature>
<dbReference type="AlphaFoldDB" id="A0AAE6Z0I6"/>
<organism evidence="3 4">
    <name type="scientific">Dickeya zeae</name>
    <dbReference type="NCBI Taxonomy" id="204042"/>
    <lineage>
        <taxon>Bacteria</taxon>
        <taxon>Pseudomonadati</taxon>
        <taxon>Pseudomonadota</taxon>
        <taxon>Gammaproteobacteria</taxon>
        <taxon>Enterobacterales</taxon>
        <taxon>Pectobacteriaceae</taxon>
        <taxon>Dickeya</taxon>
    </lineage>
</organism>
<name>A0AAE6Z0I6_9GAMM</name>
<dbReference type="EMBL" id="CP033622">
    <property type="protein sequence ID" value="QIZ51762.1"/>
    <property type="molecule type" value="Genomic_DNA"/>
</dbReference>
<evidence type="ECO:0000259" key="2">
    <source>
        <dbReference type="Pfam" id="PF02129"/>
    </source>
</evidence>
<dbReference type="InterPro" id="IPR029058">
    <property type="entry name" value="AB_hydrolase_fold"/>
</dbReference>
<evidence type="ECO:0000256" key="1">
    <source>
        <dbReference type="SAM" id="SignalP"/>
    </source>
</evidence>
<sequence>MQQLFVAMLRIRLLSFVFLSFAFSATVSAHAASTSTVSDNRQQLSGLIREPLLLQVTLANGEPATLDAFVTRPVTTDRLPIVLITNGSSFSEAYDRMTAAPAEFSSTAIAFARHGYAAVTVLRQGYGQSSGPAEYDGSSCNEPRHERAGEIDKNNITAALDAIRRQPWASENQAILAGMSSGGFAVMATSAVNPTGVQAVINFDGGRGAIGGTDGKSFCDKAGLLKAFELYGRTARLPTLWLYAENDKAFSPDVAREMLNAYQRGGGNATFILMPPYENNGHTFMEDAPENFWWQQVADFLEQHHLPFREVAALPKTHLPYPARLNAAGRKEFSFYEASQRYEKAFAIDPSGSWGTAYSMRNTQNAVQLALTNCRKWQHPGAASCTVYAINNQVVAERPAGKPKD</sequence>
<evidence type="ECO:0000313" key="3">
    <source>
        <dbReference type="EMBL" id="QIZ51762.1"/>
    </source>
</evidence>
<gene>
    <name evidence="3" type="ORF">DWG24_13890</name>
</gene>